<feature type="compositionally biased region" description="Basic and acidic residues" evidence="1">
    <location>
        <begin position="66"/>
        <end position="77"/>
    </location>
</feature>
<reference evidence="2 3" key="1">
    <citation type="journal article" date="2015" name="Genome Announc.">
        <title>Draft Genome Sequence of Mycobacterium obuense Strain UC1, Isolated from Patient Sputum.</title>
        <authorList>
            <person name="Greninger A.L."/>
            <person name="Cunningham G."/>
            <person name="Hsu E.D."/>
            <person name="Yu J.M."/>
            <person name="Chiu C.Y."/>
            <person name="Miller S."/>
        </authorList>
    </citation>
    <scope>NUCLEOTIDE SEQUENCE [LARGE SCALE GENOMIC DNA]</scope>
    <source>
        <strain evidence="2 3">UC1</strain>
    </source>
</reference>
<dbReference type="EMBL" id="LAUZ02000035">
    <property type="protein sequence ID" value="KKF01935.1"/>
    <property type="molecule type" value="Genomic_DNA"/>
</dbReference>
<protein>
    <submittedName>
        <fullName evidence="2">Uncharacterized protein</fullName>
    </submittedName>
</protein>
<name>A0A0M2K3Y3_9MYCO</name>
<dbReference type="Proteomes" id="UP000034150">
    <property type="component" value="Unassembled WGS sequence"/>
</dbReference>
<proteinExistence type="predicted"/>
<evidence type="ECO:0000313" key="3">
    <source>
        <dbReference type="Proteomes" id="UP000034150"/>
    </source>
</evidence>
<dbReference type="RefSeq" id="WP_046363066.1">
    <property type="nucleotide sequence ID" value="NZ_LAUZ02000035.1"/>
</dbReference>
<keyword evidence="3" id="KW-1185">Reference proteome</keyword>
<comment type="caution">
    <text evidence="2">The sequence shown here is derived from an EMBL/GenBank/DDBJ whole genome shotgun (WGS) entry which is preliminary data.</text>
</comment>
<evidence type="ECO:0000256" key="1">
    <source>
        <dbReference type="SAM" id="MobiDB-lite"/>
    </source>
</evidence>
<accession>A0A0M2K3Y3</accession>
<sequence>MSITHTQRDHILNSLHTTLTAELPPLEEGAQVAVDLTSDGYTITTQSPWTPHNDIPNPYGPPVHTKWVDTTEHTYSE</sequence>
<dbReference type="AlphaFoldDB" id="A0A0M2K3Y3"/>
<feature type="region of interest" description="Disordered" evidence="1">
    <location>
        <begin position="45"/>
        <end position="77"/>
    </location>
</feature>
<evidence type="ECO:0000313" key="2">
    <source>
        <dbReference type="EMBL" id="KKF01935.1"/>
    </source>
</evidence>
<dbReference type="PATRIC" id="fig|1807.13.peg.3236"/>
<gene>
    <name evidence="2" type="ORF">WN67_11005</name>
</gene>
<organism evidence="2 3">
    <name type="scientific">Mycolicibacterium obuense</name>
    <dbReference type="NCBI Taxonomy" id="1807"/>
    <lineage>
        <taxon>Bacteria</taxon>
        <taxon>Bacillati</taxon>
        <taxon>Actinomycetota</taxon>
        <taxon>Actinomycetes</taxon>
        <taxon>Mycobacteriales</taxon>
        <taxon>Mycobacteriaceae</taxon>
        <taxon>Mycolicibacterium</taxon>
    </lineage>
</organism>